<dbReference type="Proteomes" id="UP001589683">
    <property type="component" value="Unassembled WGS sequence"/>
</dbReference>
<feature type="domain" description="Tyr recombinase" evidence="6">
    <location>
        <begin position="304"/>
        <end position="465"/>
    </location>
</feature>
<keyword evidence="9" id="KW-1185">Reference proteome</keyword>
<dbReference type="Gene3D" id="1.10.443.10">
    <property type="entry name" value="Intergrase catalytic core"/>
    <property type="match status" value="1"/>
</dbReference>
<dbReference type="PANTHER" id="PTHR30349">
    <property type="entry name" value="PHAGE INTEGRASE-RELATED"/>
    <property type="match status" value="1"/>
</dbReference>
<proteinExistence type="inferred from homology"/>
<organism evidence="8 9">
    <name type="scientific">Pseudohalocynthiibacter aestuariivivens</name>
    <dbReference type="NCBI Taxonomy" id="1591409"/>
    <lineage>
        <taxon>Bacteria</taxon>
        <taxon>Pseudomonadati</taxon>
        <taxon>Pseudomonadota</taxon>
        <taxon>Alphaproteobacteria</taxon>
        <taxon>Rhodobacterales</taxon>
        <taxon>Paracoccaceae</taxon>
        <taxon>Pseudohalocynthiibacter</taxon>
    </lineage>
</organism>
<name>A0ABV5JLC7_9RHOB</name>
<reference evidence="8 9" key="1">
    <citation type="submission" date="2024-09" db="EMBL/GenBank/DDBJ databases">
        <authorList>
            <person name="Sun Q."/>
            <person name="Mori K."/>
        </authorList>
    </citation>
    <scope>NUCLEOTIDE SEQUENCE [LARGE SCALE GENOMIC DNA]</scope>
    <source>
        <strain evidence="8 9">CECT 8726</strain>
    </source>
</reference>
<keyword evidence="2" id="KW-0229">DNA integration</keyword>
<evidence type="ECO:0000313" key="8">
    <source>
        <dbReference type="EMBL" id="MFB9233528.1"/>
    </source>
</evidence>
<dbReference type="SUPFAM" id="SSF56349">
    <property type="entry name" value="DNA breaking-rejoining enzymes"/>
    <property type="match status" value="1"/>
</dbReference>
<sequence length="516" mass="58276">MKKIENTIQRKGTYYSNLRVPADLRDQFGGVEMVRKSLKTSDPDMARDRVAVMRAKMNAQRDKFRGDAEWKRLAELLPPDQNKLLRDAGGVEGLLAQFERGKIGIKFREAGAPHHTPNDDSDTRSSEEIEVDLAGHRAEIAATAAQVNAGGKVLKRLGQDVQLIGDVFSLRDLIEEGYSETVDPQTADAVRNCVRRFNELHGELALKSLEVRHLREYVDAIKGLPAITSGKGMRDKTLQQLLAIAKKKNSKTLGDSTLSKHVSMLKGLMSHAVTQGYLDVNRWAVYKFKKAKTKHSAKSTRRPFTTEELDRILNAVRSSNQPQFGSETIDRWAPWIASHHGLRIQEVCQLRICDFQEREGIWCMQITDEGEGQRTKNKASVRWVPVHPKLIVEGLRQQVAERKAAKNPESFVFQYWMRYKKRLGELQFDGRGRVSGAYGKRFASQMDRLELQDPSIVFHSFRHRLQDAADTVGIPDSHRRYLTGRANKDATEDGYGEGASMKSLLKSLARIDPTTG</sequence>
<protein>
    <submittedName>
        <fullName evidence="8">DUF6538 domain-containing protein</fullName>
    </submittedName>
</protein>
<dbReference type="RefSeq" id="WP_213888432.1">
    <property type="nucleotide sequence ID" value="NZ_JAGFNU010000003.1"/>
</dbReference>
<dbReference type="Gene3D" id="1.10.150.130">
    <property type="match status" value="1"/>
</dbReference>
<dbReference type="CDD" id="cd01184">
    <property type="entry name" value="INT_C_like_1"/>
    <property type="match status" value="1"/>
</dbReference>
<dbReference type="EMBL" id="JBHMEA010000049">
    <property type="protein sequence ID" value="MFB9233528.1"/>
    <property type="molecule type" value="Genomic_DNA"/>
</dbReference>
<evidence type="ECO:0000256" key="5">
    <source>
        <dbReference type="SAM" id="MobiDB-lite"/>
    </source>
</evidence>
<dbReference type="InterPro" id="IPR010998">
    <property type="entry name" value="Integrase_recombinase_N"/>
</dbReference>
<evidence type="ECO:0000256" key="4">
    <source>
        <dbReference type="ARBA" id="ARBA00023172"/>
    </source>
</evidence>
<gene>
    <name evidence="8" type="ORF">ACFFUT_17170</name>
</gene>
<evidence type="ECO:0000256" key="1">
    <source>
        <dbReference type="ARBA" id="ARBA00008857"/>
    </source>
</evidence>
<dbReference type="InterPro" id="IPR002104">
    <property type="entry name" value="Integrase_catalytic"/>
</dbReference>
<evidence type="ECO:0000259" key="6">
    <source>
        <dbReference type="Pfam" id="PF00589"/>
    </source>
</evidence>
<dbReference type="InterPro" id="IPR050090">
    <property type="entry name" value="Tyrosine_recombinase_XerCD"/>
</dbReference>
<dbReference type="Pfam" id="PF20172">
    <property type="entry name" value="DUF6538"/>
    <property type="match status" value="1"/>
</dbReference>
<feature type="region of interest" description="Disordered" evidence="5">
    <location>
        <begin position="107"/>
        <end position="127"/>
    </location>
</feature>
<dbReference type="InterPro" id="IPR046668">
    <property type="entry name" value="DUF6538"/>
</dbReference>
<dbReference type="Pfam" id="PF00589">
    <property type="entry name" value="Phage_integrase"/>
    <property type="match status" value="1"/>
</dbReference>
<keyword evidence="3" id="KW-0238">DNA-binding</keyword>
<dbReference type="InterPro" id="IPR011010">
    <property type="entry name" value="DNA_brk_join_enz"/>
</dbReference>
<dbReference type="PANTHER" id="PTHR30349:SF41">
    <property type="entry name" value="INTEGRASE_RECOMBINASE PROTEIN MJ0367-RELATED"/>
    <property type="match status" value="1"/>
</dbReference>
<evidence type="ECO:0000256" key="3">
    <source>
        <dbReference type="ARBA" id="ARBA00023125"/>
    </source>
</evidence>
<dbReference type="InterPro" id="IPR013762">
    <property type="entry name" value="Integrase-like_cat_sf"/>
</dbReference>
<comment type="similarity">
    <text evidence="1">Belongs to the 'phage' integrase family.</text>
</comment>
<feature type="domain" description="DUF6538" evidence="7">
    <location>
        <begin position="8"/>
        <end position="65"/>
    </location>
</feature>
<comment type="caution">
    <text evidence="8">The sequence shown here is derived from an EMBL/GenBank/DDBJ whole genome shotgun (WGS) entry which is preliminary data.</text>
</comment>
<evidence type="ECO:0000256" key="2">
    <source>
        <dbReference type="ARBA" id="ARBA00022908"/>
    </source>
</evidence>
<accession>A0ABV5JLC7</accession>
<evidence type="ECO:0000259" key="7">
    <source>
        <dbReference type="Pfam" id="PF20172"/>
    </source>
</evidence>
<evidence type="ECO:0000313" key="9">
    <source>
        <dbReference type="Proteomes" id="UP001589683"/>
    </source>
</evidence>
<keyword evidence="4" id="KW-0233">DNA recombination</keyword>